<accession>E8ZGM7</accession>
<protein>
    <submittedName>
        <fullName evidence="1">Uncharacterized protein</fullName>
    </submittedName>
</protein>
<dbReference type="Proteomes" id="UP000008637">
    <property type="component" value="Chromosome"/>
</dbReference>
<dbReference type="HOGENOM" id="CLU_098620_0_0_14"/>
<sequence>MISSSLTKGILGTGAASTTAVGAAYASGAFSSSEEKRELISKLIGISNPERRIITAKVGSDPYWKESWKLYRESNKNKNVGEDLWGLKDWKKPETDTINNDVEAPSSLMEECDSRLSSEVSGIESDLYKEVLRYCTRDTLVSDLVSETVGKTSLVDVDDSASWNKVWNLYTTHNNGKGKDQDVWSLNDWDKEKGKPDAPRSFKTACKNKLTTKTGDKTHPDYINFLSWCTK</sequence>
<name>E8ZGM7_MYCHL</name>
<evidence type="ECO:0000313" key="1">
    <source>
        <dbReference type="EMBL" id="CBY92298.1"/>
    </source>
</evidence>
<dbReference type="EMBL" id="FR773153">
    <property type="protein sequence ID" value="CBY92298.1"/>
    <property type="molecule type" value="Genomic_DNA"/>
</dbReference>
<dbReference type="AlphaFoldDB" id="E8ZGM7"/>
<keyword evidence="2" id="KW-1185">Reference proteome</keyword>
<proteinExistence type="predicted"/>
<evidence type="ECO:0000313" key="2">
    <source>
        <dbReference type="Proteomes" id="UP000008637"/>
    </source>
</evidence>
<organism evidence="1 2">
    <name type="scientific">Mycoplasma haemofelis (strain Langford 1)</name>
    <name type="common">Haemobartonella felis</name>
    <dbReference type="NCBI Taxonomy" id="941640"/>
    <lineage>
        <taxon>Bacteria</taxon>
        <taxon>Bacillati</taxon>
        <taxon>Mycoplasmatota</taxon>
        <taxon>Mollicutes</taxon>
        <taxon>Mycoplasmataceae</taxon>
        <taxon>Mycoplasma</taxon>
    </lineage>
</organism>
<gene>
    <name evidence="1" type="ordered locus">HF1_02900</name>
</gene>
<reference evidence="1 2" key="1">
    <citation type="journal article" date="2011" name="J. Bacteriol.">
        <title>Complete genome sequence of Mycoplasma haemofelis, a hemotropic mycoplasma.</title>
        <authorList>
            <person name="Barker E.N."/>
            <person name="Helps C.R."/>
            <person name="Peters I.R."/>
            <person name="Darby A.C."/>
            <person name="Radford A.D."/>
            <person name="Tasker S."/>
        </authorList>
    </citation>
    <scope>NUCLEOTIDE SEQUENCE [LARGE SCALE GENOMIC DNA]</scope>
    <source>
        <strain evidence="1 2">Langford 1</strain>
    </source>
</reference>
<dbReference type="KEGG" id="mha:HF1_02900"/>